<keyword evidence="1" id="KW-0472">Membrane</keyword>
<feature type="transmembrane region" description="Helical" evidence="1">
    <location>
        <begin position="16"/>
        <end position="38"/>
    </location>
</feature>
<dbReference type="AlphaFoldDB" id="A0A7J5C135"/>
<organism evidence="3 4">
    <name type="scientific">Pseudoclavibacter chungangensis</name>
    <dbReference type="NCBI Taxonomy" id="587635"/>
    <lineage>
        <taxon>Bacteria</taxon>
        <taxon>Bacillati</taxon>
        <taxon>Actinomycetota</taxon>
        <taxon>Actinomycetes</taxon>
        <taxon>Micrococcales</taxon>
        <taxon>Microbacteriaceae</taxon>
        <taxon>Pseudoclavibacter</taxon>
    </lineage>
</organism>
<reference evidence="3 4" key="1">
    <citation type="submission" date="2019-09" db="EMBL/GenBank/DDBJ databases">
        <title>Phylogeny of genus Pseudoclavibacter and closely related genus.</title>
        <authorList>
            <person name="Li Y."/>
        </authorList>
    </citation>
    <scope>NUCLEOTIDE SEQUENCE [LARGE SCALE GENOMIC DNA]</scope>
    <source>
        <strain evidence="3 4">DSM 23821</strain>
    </source>
</reference>
<keyword evidence="4" id="KW-1185">Reference proteome</keyword>
<dbReference type="InterPro" id="IPR005182">
    <property type="entry name" value="YdbS-like_PH"/>
</dbReference>
<evidence type="ECO:0000313" key="4">
    <source>
        <dbReference type="Proteomes" id="UP000467240"/>
    </source>
</evidence>
<protein>
    <submittedName>
        <fullName evidence="3">PH domain-containing protein</fullName>
    </submittedName>
</protein>
<sequence>MNEARVVRLRPHGRRLVIPCLALVVGAGGLGVATAGFGSPLATGLGITGLVLLVAVVGLLPIVVWLRTHYIITTHRVIAVDGLVGRREREIDLGDVIDVTTRRGPLQSAFGSATIELTAVTGRRVRLNDVPDARVVGESLRELSTMRHRERAG</sequence>
<comment type="caution">
    <text evidence="3">The sequence shown here is derived from an EMBL/GenBank/DDBJ whole genome shotgun (WGS) entry which is preliminary data.</text>
</comment>
<dbReference type="OrthoDB" id="4990503at2"/>
<feature type="domain" description="YdbS-like PH" evidence="2">
    <location>
        <begin position="65"/>
        <end position="136"/>
    </location>
</feature>
<dbReference type="Proteomes" id="UP000467240">
    <property type="component" value="Unassembled WGS sequence"/>
</dbReference>
<evidence type="ECO:0000256" key="1">
    <source>
        <dbReference type="SAM" id="Phobius"/>
    </source>
</evidence>
<keyword evidence="1" id="KW-0812">Transmembrane</keyword>
<accession>A0A7J5C135</accession>
<evidence type="ECO:0000259" key="2">
    <source>
        <dbReference type="Pfam" id="PF03703"/>
    </source>
</evidence>
<feature type="transmembrane region" description="Helical" evidence="1">
    <location>
        <begin position="44"/>
        <end position="66"/>
    </location>
</feature>
<dbReference type="RefSeq" id="WP_158039961.1">
    <property type="nucleotide sequence ID" value="NZ_JACCFV010000001.1"/>
</dbReference>
<dbReference type="Pfam" id="PF03703">
    <property type="entry name" value="bPH_2"/>
    <property type="match status" value="1"/>
</dbReference>
<name>A0A7J5C135_9MICO</name>
<dbReference type="EMBL" id="WBJZ01000006">
    <property type="protein sequence ID" value="KAB1659461.1"/>
    <property type="molecule type" value="Genomic_DNA"/>
</dbReference>
<evidence type="ECO:0000313" key="3">
    <source>
        <dbReference type="EMBL" id="KAB1659461.1"/>
    </source>
</evidence>
<gene>
    <name evidence="3" type="ORF">F8O01_05915</name>
</gene>
<keyword evidence="1" id="KW-1133">Transmembrane helix</keyword>
<proteinExistence type="predicted"/>